<dbReference type="InParanoid" id="A0A2G5DBK2"/>
<dbReference type="NCBIfam" id="TIGR00756">
    <property type="entry name" value="PPR"/>
    <property type="match status" value="6"/>
</dbReference>
<dbReference type="Pfam" id="PF01535">
    <property type="entry name" value="PPR"/>
    <property type="match status" value="3"/>
</dbReference>
<feature type="repeat" description="PPR" evidence="2">
    <location>
        <begin position="296"/>
        <end position="330"/>
    </location>
</feature>
<dbReference type="Proteomes" id="UP000230069">
    <property type="component" value="Unassembled WGS sequence"/>
</dbReference>
<dbReference type="Pfam" id="PF12854">
    <property type="entry name" value="PPR_1"/>
    <property type="match status" value="1"/>
</dbReference>
<reference evidence="3 4" key="1">
    <citation type="submission" date="2017-09" db="EMBL/GenBank/DDBJ databases">
        <title>WGS assembly of Aquilegia coerulea Goldsmith.</title>
        <authorList>
            <person name="Hodges S."/>
            <person name="Kramer E."/>
            <person name="Nordborg M."/>
            <person name="Tomkins J."/>
            <person name="Borevitz J."/>
            <person name="Derieg N."/>
            <person name="Yan J."/>
            <person name="Mihaltcheva S."/>
            <person name="Hayes R.D."/>
            <person name="Rokhsar D."/>
        </authorList>
    </citation>
    <scope>NUCLEOTIDE SEQUENCE [LARGE SCALE GENOMIC DNA]</scope>
    <source>
        <strain evidence="4">cv. Goldsmith</strain>
    </source>
</reference>
<dbReference type="InterPro" id="IPR011990">
    <property type="entry name" value="TPR-like_helical_dom_sf"/>
</dbReference>
<dbReference type="Gene3D" id="1.25.40.10">
    <property type="entry name" value="Tetratricopeptide repeat domain"/>
    <property type="match status" value="4"/>
</dbReference>
<dbReference type="InterPro" id="IPR046848">
    <property type="entry name" value="E_motif"/>
</dbReference>
<feature type="repeat" description="PPR" evidence="2">
    <location>
        <begin position="65"/>
        <end position="95"/>
    </location>
</feature>
<gene>
    <name evidence="3" type="ORF">AQUCO_02400166v1</name>
</gene>
<organism evidence="3 4">
    <name type="scientific">Aquilegia coerulea</name>
    <name type="common">Rocky mountain columbine</name>
    <dbReference type="NCBI Taxonomy" id="218851"/>
    <lineage>
        <taxon>Eukaryota</taxon>
        <taxon>Viridiplantae</taxon>
        <taxon>Streptophyta</taxon>
        <taxon>Embryophyta</taxon>
        <taxon>Tracheophyta</taxon>
        <taxon>Spermatophyta</taxon>
        <taxon>Magnoliopsida</taxon>
        <taxon>Ranunculales</taxon>
        <taxon>Ranunculaceae</taxon>
        <taxon>Thalictroideae</taxon>
        <taxon>Aquilegia</taxon>
    </lineage>
</organism>
<dbReference type="OrthoDB" id="185373at2759"/>
<dbReference type="FunFam" id="1.25.40.10:FF:000090">
    <property type="entry name" value="Pentatricopeptide repeat-containing protein, chloroplastic"/>
    <property type="match status" value="1"/>
</dbReference>
<dbReference type="AlphaFoldDB" id="A0A2G5DBK2"/>
<dbReference type="PROSITE" id="PS51375">
    <property type="entry name" value="PPR"/>
    <property type="match status" value="5"/>
</dbReference>
<feature type="repeat" description="PPR" evidence="2">
    <location>
        <begin position="401"/>
        <end position="435"/>
    </location>
</feature>
<feature type="repeat" description="PPR" evidence="2">
    <location>
        <begin position="96"/>
        <end position="130"/>
    </location>
</feature>
<dbReference type="STRING" id="218851.A0A2G5DBK2"/>
<evidence type="ECO:0000256" key="1">
    <source>
        <dbReference type="ARBA" id="ARBA00022737"/>
    </source>
</evidence>
<dbReference type="EMBL" id="KZ305041">
    <property type="protein sequence ID" value="PIA40909.1"/>
    <property type="molecule type" value="Genomic_DNA"/>
</dbReference>
<dbReference type="InterPro" id="IPR046960">
    <property type="entry name" value="PPR_At4g14850-like_plant"/>
</dbReference>
<keyword evidence="1" id="KW-0677">Repeat</keyword>
<evidence type="ECO:0000256" key="2">
    <source>
        <dbReference type="PROSITE-ProRule" id="PRU00708"/>
    </source>
</evidence>
<dbReference type="FunFam" id="1.25.40.10:FF:000344">
    <property type="entry name" value="Pentatricopeptide repeat-containing protein"/>
    <property type="match status" value="1"/>
</dbReference>
<keyword evidence="4" id="KW-1185">Reference proteome</keyword>
<dbReference type="Pfam" id="PF13041">
    <property type="entry name" value="PPR_2"/>
    <property type="match status" value="2"/>
</dbReference>
<dbReference type="GO" id="GO:0003723">
    <property type="term" value="F:RNA binding"/>
    <property type="evidence" value="ECO:0007669"/>
    <property type="project" value="InterPro"/>
</dbReference>
<sequence>MKEYVDYGHFEFALHIFQQMRDSLVQGDNYTFPIVNRAISLLGPEHLKCGEMVHCSTIQLGFGENLYFSNTLIEMYAKNGLIDAAFRVFDEMPDRDLVSWTSMISGYVSNGDVISSYRIFRKMRIENLEPNLVTLLSMFGACSVDTNVVQGRKLHCYVIKNGMENDGSLKNSILTMYSKCGSFQDVEILFNTILRRDVVTWNIMISIYSSCGDSSRVAEILDKMRTEVIPSVETLTLAISSFAKSGHLLQGEKVHAYVVKTGVFDNILQNSLVEFYAKCGEVGKALQLFKEGPPRNYITWGAMMSGFLQNGYIKEAIEMFYQLQGTGMKPGSDVLRNLVLAYSHLGALQLGKVVHGFVIKNMICSCAEDKVAMETSLLNMYAKCGSIVIARRCFNQIAVKDVVSWSSMIEAYNNHGLGFEALQLFNCMVDEGVEPNSITILSILSACSHSGFVTEACKVFEYMTGRFGIKPDLNHYTCMVDLLGRSGELCKAREMIENMVIEPDSRIWGSLLAASRIHFDRKLGTYVAERMMELDHDTIDYDTLISNIHVSSERWVEAENVRKVMREKKLKKPPGWSCVEARGKLHGFVASDGSHPKMPEIHGILQCLNRNTMEEFG</sequence>
<evidence type="ECO:0000313" key="3">
    <source>
        <dbReference type="EMBL" id="PIA40909.1"/>
    </source>
</evidence>
<dbReference type="GO" id="GO:0009451">
    <property type="term" value="P:RNA modification"/>
    <property type="evidence" value="ECO:0007669"/>
    <property type="project" value="InterPro"/>
</dbReference>
<feature type="repeat" description="PPR" evidence="2">
    <location>
        <begin position="197"/>
        <end position="231"/>
    </location>
</feature>
<accession>A0A2G5DBK2</accession>
<dbReference type="InterPro" id="IPR002885">
    <property type="entry name" value="PPR_rpt"/>
</dbReference>
<dbReference type="PANTHER" id="PTHR47926">
    <property type="entry name" value="PENTATRICOPEPTIDE REPEAT-CONTAINING PROTEIN"/>
    <property type="match status" value="1"/>
</dbReference>
<dbReference type="PANTHER" id="PTHR47926:SF500">
    <property type="entry name" value="REPEAT-CONTAINING PROTEIN, PUTATIVE-RELATED"/>
    <property type="match status" value="1"/>
</dbReference>
<protein>
    <recommendedName>
        <fullName evidence="5">Pentatricopeptide repeat-containing protein</fullName>
    </recommendedName>
</protein>
<dbReference type="Pfam" id="PF20431">
    <property type="entry name" value="E_motif"/>
    <property type="match status" value="1"/>
</dbReference>
<evidence type="ECO:0008006" key="5">
    <source>
        <dbReference type="Google" id="ProtNLM"/>
    </source>
</evidence>
<proteinExistence type="predicted"/>
<evidence type="ECO:0000313" key="4">
    <source>
        <dbReference type="Proteomes" id="UP000230069"/>
    </source>
</evidence>
<name>A0A2G5DBK2_AQUCA</name>